<dbReference type="RefSeq" id="WP_203177236.1">
    <property type="nucleotide sequence ID" value="NZ_JAEVHM010000120.1"/>
</dbReference>
<evidence type="ECO:0000256" key="4">
    <source>
        <dbReference type="ARBA" id="ARBA00022989"/>
    </source>
</evidence>
<protein>
    <submittedName>
        <fullName evidence="8">DMT family transporter</fullName>
    </submittedName>
</protein>
<keyword evidence="4 6" id="KW-1133">Transmembrane helix</keyword>
<dbReference type="Proteomes" id="UP000601027">
    <property type="component" value="Unassembled WGS sequence"/>
</dbReference>
<evidence type="ECO:0000313" key="8">
    <source>
        <dbReference type="EMBL" id="MBM0234128.1"/>
    </source>
</evidence>
<feature type="transmembrane region" description="Helical" evidence="6">
    <location>
        <begin position="108"/>
        <end position="128"/>
    </location>
</feature>
<feature type="transmembrane region" description="Helical" evidence="6">
    <location>
        <begin position="166"/>
        <end position="185"/>
    </location>
</feature>
<evidence type="ECO:0000256" key="5">
    <source>
        <dbReference type="ARBA" id="ARBA00023136"/>
    </source>
</evidence>
<feature type="transmembrane region" description="Helical" evidence="6">
    <location>
        <begin position="197"/>
        <end position="216"/>
    </location>
</feature>
<evidence type="ECO:0000259" key="7">
    <source>
        <dbReference type="Pfam" id="PF00892"/>
    </source>
</evidence>
<keyword evidence="5 6" id="KW-0472">Membrane</keyword>
<dbReference type="SUPFAM" id="SSF103481">
    <property type="entry name" value="Multidrug resistance efflux transporter EmrE"/>
    <property type="match status" value="2"/>
</dbReference>
<comment type="subcellular location">
    <subcellularLocation>
        <location evidence="1">Membrane</location>
        <topology evidence="1">Multi-pass membrane protein</topology>
    </subcellularLocation>
</comment>
<feature type="transmembrane region" description="Helical" evidence="6">
    <location>
        <begin position="82"/>
        <end position="102"/>
    </location>
</feature>
<gene>
    <name evidence="8" type="ORF">JNW91_21155</name>
</gene>
<accession>A0ABS1XXY1</accession>
<dbReference type="Pfam" id="PF00892">
    <property type="entry name" value="EamA"/>
    <property type="match status" value="2"/>
</dbReference>
<feature type="transmembrane region" description="Helical" evidence="6">
    <location>
        <begin position="135"/>
        <end position="154"/>
    </location>
</feature>
<reference evidence="8 9" key="1">
    <citation type="submission" date="2021-01" db="EMBL/GenBank/DDBJ databases">
        <title>Draft genome sequence of Micromonospora sp. strain STR1_7.</title>
        <authorList>
            <person name="Karlyshev A."/>
            <person name="Jawad R."/>
        </authorList>
    </citation>
    <scope>NUCLEOTIDE SEQUENCE [LARGE SCALE GENOMIC DNA]</scope>
    <source>
        <strain evidence="8 9">STR1-7</strain>
    </source>
</reference>
<feature type="transmembrane region" description="Helical" evidence="6">
    <location>
        <begin position="48"/>
        <end position="70"/>
    </location>
</feature>
<dbReference type="InterPro" id="IPR050638">
    <property type="entry name" value="AA-Vitamin_Transporters"/>
</dbReference>
<feature type="domain" description="EamA" evidence="7">
    <location>
        <begin position="20"/>
        <end position="149"/>
    </location>
</feature>
<evidence type="ECO:0000313" key="9">
    <source>
        <dbReference type="Proteomes" id="UP000601027"/>
    </source>
</evidence>
<feature type="transmembrane region" description="Helical" evidence="6">
    <location>
        <begin position="21"/>
        <end position="42"/>
    </location>
</feature>
<evidence type="ECO:0000256" key="2">
    <source>
        <dbReference type="ARBA" id="ARBA00007362"/>
    </source>
</evidence>
<keyword evidence="9" id="KW-1185">Reference proteome</keyword>
<sequence>MKDKSSATAASTVTTGRAGGLALGALGVLGFSLSLPATRLAVQQLDPWFVAFGRAVGAGLLAWAYLRVTGSPRPSRSQCRRLAIVALGVVVGFPLFTSLALLTQTSAHGAVVIAALPAMTAVFAVLRAGERPPPLFWVASAGGLLAVLAFLGASGAVRGAITLPDLFLLTAIVLCGLGYAEGGALARELGGARTICWALLLSLPATVPVTIVAALADRPHADALGWSAFGYLTVVSMFLGFFAWYAGLARGGIAQVGQVQLAQPVLTLAWSALLLGESVTPTSVVAAAVVLGCVVLTQRTRRPALAARRGGRADQR</sequence>
<comment type="similarity">
    <text evidence="2">Belongs to the EamA transporter family.</text>
</comment>
<dbReference type="InterPro" id="IPR037185">
    <property type="entry name" value="EmrE-like"/>
</dbReference>
<dbReference type="PANTHER" id="PTHR32322:SF2">
    <property type="entry name" value="EAMA DOMAIN-CONTAINING PROTEIN"/>
    <property type="match status" value="1"/>
</dbReference>
<organism evidence="8 9">
    <name type="scientific">Micromonospora parastrephiae</name>
    <dbReference type="NCBI Taxonomy" id="2806101"/>
    <lineage>
        <taxon>Bacteria</taxon>
        <taxon>Bacillati</taxon>
        <taxon>Actinomycetota</taxon>
        <taxon>Actinomycetes</taxon>
        <taxon>Micromonosporales</taxon>
        <taxon>Micromonosporaceae</taxon>
        <taxon>Micromonospora</taxon>
    </lineage>
</organism>
<dbReference type="EMBL" id="JAEVHM010000120">
    <property type="protein sequence ID" value="MBM0234128.1"/>
    <property type="molecule type" value="Genomic_DNA"/>
</dbReference>
<feature type="transmembrane region" description="Helical" evidence="6">
    <location>
        <begin position="228"/>
        <end position="247"/>
    </location>
</feature>
<feature type="domain" description="EamA" evidence="7">
    <location>
        <begin position="165"/>
        <end position="296"/>
    </location>
</feature>
<evidence type="ECO:0000256" key="3">
    <source>
        <dbReference type="ARBA" id="ARBA00022692"/>
    </source>
</evidence>
<comment type="caution">
    <text evidence="8">The sequence shown here is derived from an EMBL/GenBank/DDBJ whole genome shotgun (WGS) entry which is preliminary data.</text>
</comment>
<keyword evidence="3 6" id="KW-0812">Transmembrane</keyword>
<evidence type="ECO:0000256" key="1">
    <source>
        <dbReference type="ARBA" id="ARBA00004141"/>
    </source>
</evidence>
<name>A0ABS1XXY1_9ACTN</name>
<evidence type="ECO:0000256" key="6">
    <source>
        <dbReference type="SAM" id="Phobius"/>
    </source>
</evidence>
<dbReference type="PANTHER" id="PTHR32322">
    <property type="entry name" value="INNER MEMBRANE TRANSPORTER"/>
    <property type="match status" value="1"/>
</dbReference>
<proteinExistence type="inferred from homology"/>
<dbReference type="InterPro" id="IPR000620">
    <property type="entry name" value="EamA_dom"/>
</dbReference>